<dbReference type="AlphaFoldDB" id="A0A2T1HLV1"/>
<dbReference type="InterPro" id="IPR005624">
    <property type="entry name" value="PduO/GlcC-like"/>
</dbReference>
<evidence type="ECO:0000256" key="1">
    <source>
        <dbReference type="SAM" id="SignalP"/>
    </source>
</evidence>
<organism evidence="2 3">
    <name type="scientific">Alsobacter soli</name>
    <dbReference type="NCBI Taxonomy" id="2109933"/>
    <lineage>
        <taxon>Bacteria</taxon>
        <taxon>Pseudomonadati</taxon>
        <taxon>Pseudomonadota</taxon>
        <taxon>Alphaproteobacteria</taxon>
        <taxon>Hyphomicrobiales</taxon>
        <taxon>Alsobacteraceae</taxon>
        <taxon>Alsobacter</taxon>
    </lineage>
</organism>
<dbReference type="Proteomes" id="UP000239772">
    <property type="component" value="Unassembled WGS sequence"/>
</dbReference>
<feature type="chain" id="PRO_5015721508" description="Heme-binding protein" evidence="1">
    <location>
        <begin position="24"/>
        <end position="256"/>
    </location>
</feature>
<dbReference type="EMBL" id="PVZS01000045">
    <property type="protein sequence ID" value="PSC02627.1"/>
    <property type="molecule type" value="Genomic_DNA"/>
</dbReference>
<dbReference type="SUPFAM" id="SSF143744">
    <property type="entry name" value="GlcG-like"/>
    <property type="match status" value="1"/>
</dbReference>
<evidence type="ECO:0000313" key="3">
    <source>
        <dbReference type="Proteomes" id="UP000239772"/>
    </source>
</evidence>
<proteinExistence type="predicted"/>
<reference evidence="3" key="1">
    <citation type="submission" date="2018-03" db="EMBL/GenBank/DDBJ databases">
        <authorList>
            <person name="Sun L."/>
            <person name="Liu H."/>
            <person name="Chen W."/>
            <person name="Huang K."/>
            <person name="Liu W."/>
            <person name="Gao X."/>
        </authorList>
    </citation>
    <scope>NUCLEOTIDE SEQUENCE [LARGE SCALE GENOMIC DNA]</scope>
    <source>
        <strain evidence="3">SH9</strain>
    </source>
</reference>
<sequence>MIPVRRTLLAVPPMLIATTAAWAESCPANHDQLQQALRASVKPSGGPTNGGFDNNEWAAITDRNGVLCAIAFSGAKPADQWLGSRAIAAEKANTANALSLDNYAMSTANLYSGAQPNGFLFGLQMTNPPTGPALLAGDPSTFGSGSDPLLGKPVGGVVVFGGGLALYSQGHVVGGLGASGDTSCADHNIAWRIRAALKLDQVPAGPTPQKDGIIYDIQPDKTSASGFGHPSCVGKEPEIAEQLKAGSTPGWAKPRQ</sequence>
<dbReference type="InterPro" id="IPR038084">
    <property type="entry name" value="PduO/GlcC-like_sf"/>
</dbReference>
<dbReference type="Pfam" id="PF03928">
    <property type="entry name" value="HbpS-like"/>
    <property type="match status" value="1"/>
</dbReference>
<protein>
    <recommendedName>
        <fullName evidence="4">Heme-binding protein</fullName>
    </recommendedName>
</protein>
<evidence type="ECO:0008006" key="4">
    <source>
        <dbReference type="Google" id="ProtNLM"/>
    </source>
</evidence>
<dbReference type="RefSeq" id="WP_106340461.1">
    <property type="nucleotide sequence ID" value="NZ_PVZS01000045.1"/>
</dbReference>
<keyword evidence="1" id="KW-0732">Signal</keyword>
<feature type="signal peptide" evidence="1">
    <location>
        <begin position="1"/>
        <end position="23"/>
    </location>
</feature>
<dbReference type="Gene3D" id="3.30.450.150">
    <property type="entry name" value="Haem-degrading domain"/>
    <property type="match status" value="1"/>
</dbReference>
<dbReference type="OrthoDB" id="263920at2"/>
<gene>
    <name evidence="2" type="ORF">SLNSH_23120</name>
</gene>
<keyword evidence="3" id="KW-1185">Reference proteome</keyword>
<evidence type="ECO:0000313" key="2">
    <source>
        <dbReference type="EMBL" id="PSC02627.1"/>
    </source>
</evidence>
<name>A0A2T1HLV1_9HYPH</name>
<comment type="caution">
    <text evidence="2">The sequence shown here is derived from an EMBL/GenBank/DDBJ whole genome shotgun (WGS) entry which is preliminary data.</text>
</comment>
<accession>A0A2T1HLV1</accession>